<evidence type="ECO:0000313" key="2">
    <source>
        <dbReference type="Proteomes" id="UP000000539"/>
    </source>
</evidence>
<proteinExistence type="predicted"/>
<reference evidence="1" key="2">
    <citation type="submission" date="2025-08" db="UniProtKB">
        <authorList>
            <consortium name="Ensembl"/>
        </authorList>
    </citation>
    <scope>IDENTIFICATION</scope>
    <source>
        <strain evidence="1">broiler</strain>
    </source>
</reference>
<accession>A0A8V1A686</accession>
<dbReference type="Proteomes" id="UP000000539">
    <property type="component" value="Chromosome 5"/>
</dbReference>
<dbReference type="AlphaFoldDB" id="A0A8V1A686"/>
<evidence type="ECO:0000313" key="1">
    <source>
        <dbReference type="Ensembl" id="ENSGALP00010037924.1"/>
    </source>
</evidence>
<reference evidence="1" key="3">
    <citation type="submission" date="2025-09" db="UniProtKB">
        <authorList>
            <consortium name="Ensembl"/>
        </authorList>
    </citation>
    <scope>IDENTIFICATION</scope>
    <source>
        <strain evidence="1">broiler</strain>
    </source>
</reference>
<name>A0A8V1A686_CHICK</name>
<reference evidence="1" key="1">
    <citation type="submission" date="2020-11" db="EMBL/GenBank/DDBJ databases">
        <title>Gallus gallus (Chicken) genome, bGalGal1, GRCg7b, maternal haplotype autosomes + Z &amp; W.</title>
        <authorList>
            <person name="Warren W."/>
            <person name="Formenti G."/>
            <person name="Fedrigo O."/>
            <person name="Haase B."/>
            <person name="Mountcastle J."/>
            <person name="Balacco J."/>
            <person name="Tracey A."/>
            <person name="Schneider V."/>
            <person name="Okimoto R."/>
            <person name="Cheng H."/>
            <person name="Hawken R."/>
            <person name="Howe K."/>
            <person name="Jarvis E.D."/>
        </authorList>
    </citation>
    <scope>NUCLEOTIDE SEQUENCE [LARGE SCALE GENOMIC DNA]</scope>
    <source>
        <strain evidence="1">Broiler</strain>
    </source>
</reference>
<dbReference type="GeneTree" id="ENSGT00960000189471"/>
<sequence>MGLFQGDLINVLFTNKEPGNLSLNKISMKSCWHNSSSHGDSTAPLSRERRYCHCV</sequence>
<organism evidence="1 2">
    <name type="scientific">Gallus gallus</name>
    <name type="common">Chicken</name>
    <dbReference type="NCBI Taxonomy" id="9031"/>
    <lineage>
        <taxon>Eukaryota</taxon>
        <taxon>Metazoa</taxon>
        <taxon>Chordata</taxon>
        <taxon>Craniata</taxon>
        <taxon>Vertebrata</taxon>
        <taxon>Euteleostomi</taxon>
        <taxon>Archelosauria</taxon>
        <taxon>Archosauria</taxon>
        <taxon>Dinosauria</taxon>
        <taxon>Saurischia</taxon>
        <taxon>Theropoda</taxon>
        <taxon>Coelurosauria</taxon>
        <taxon>Aves</taxon>
        <taxon>Neognathae</taxon>
        <taxon>Galloanserae</taxon>
        <taxon>Galliformes</taxon>
        <taxon>Phasianidae</taxon>
        <taxon>Phasianinae</taxon>
        <taxon>Gallus</taxon>
    </lineage>
</organism>
<dbReference type="Ensembl" id="ENSGALT00010061340.1">
    <property type="protein sequence ID" value="ENSGALP00010037924.1"/>
    <property type="gene ID" value="ENSGALG00010025143.1"/>
</dbReference>
<protein>
    <submittedName>
        <fullName evidence="1">Uncharacterized protein</fullName>
    </submittedName>
</protein>
<keyword evidence="2" id="KW-1185">Reference proteome</keyword>